<organism evidence="1 2">
    <name type="scientific">Rhodococcus wratislaviensis NBRC 100605</name>
    <dbReference type="NCBI Taxonomy" id="1219028"/>
    <lineage>
        <taxon>Bacteria</taxon>
        <taxon>Bacillati</taxon>
        <taxon>Actinomycetota</taxon>
        <taxon>Actinomycetes</taxon>
        <taxon>Mycobacteriales</taxon>
        <taxon>Nocardiaceae</taxon>
        <taxon>Rhodococcus</taxon>
    </lineage>
</organism>
<dbReference type="AlphaFoldDB" id="X0QBV9"/>
<proteinExistence type="predicted"/>
<dbReference type="Proteomes" id="UP000019491">
    <property type="component" value="Unassembled WGS sequence"/>
</dbReference>
<dbReference type="EMBL" id="BAWF01000066">
    <property type="protein sequence ID" value="GAF49062.1"/>
    <property type="molecule type" value="Genomic_DNA"/>
</dbReference>
<evidence type="ECO:0000313" key="2">
    <source>
        <dbReference type="Proteomes" id="UP000019491"/>
    </source>
</evidence>
<comment type="caution">
    <text evidence="1">The sequence shown here is derived from an EMBL/GenBank/DDBJ whole genome shotgun (WGS) entry which is preliminary data.</text>
</comment>
<name>X0QBV9_RHOWR</name>
<keyword evidence="2" id="KW-1185">Reference proteome</keyword>
<reference evidence="1 2" key="1">
    <citation type="submission" date="2014-02" db="EMBL/GenBank/DDBJ databases">
        <title>Whole genome shotgun sequence of Rhodococcus wratislaviensis NBRC 100605.</title>
        <authorList>
            <person name="Hosoyama A."/>
            <person name="Tsuchikane K."/>
            <person name="Yoshida I."/>
            <person name="Ohji S."/>
            <person name="Ichikawa N."/>
            <person name="Yamazoe A."/>
            <person name="Fujita N."/>
        </authorList>
    </citation>
    <scope>NUCLEOTIDE SEQUENCE [LARGE SCALE GENOMIC DNA]</scope>
    <source>
        <strain evidence="1 2">NBRC 100605</strain>
    </source>
</reference>
<dbReference type="RefSeq" id="WP_016881311.1">
    <property type="nucleotide sequence ID" value="NZ_BAWF01000066.1"/>
</dbReference>
<sequence>MGGVTYDISHTRFEATRELLARFAEGHTTGVAMSLTHGGARHHLYITPGVPITLVE</sequence>
<accession>X0QBV9</accession>
<evidence type="ECO:0000313" key="1">
    <source>
        <dbReference type="EMBL" id="GAF49062.1"/>
    </source>
</evidence>
<gene>
    <name evidence="1" type="ORF">RW1_066_00290</name>
</gene>
<protein>
    <submittedName>
        <fullName evidence="1">Uncharacterized protein</fullName>
    </submittedName>
</protein>